<sequence length="86" mass="8992">MFNSNAMKVVGGILGLAICLLFFPIALSGIDEVLGNANLADYTGLETIVKITPMIIWVGIFLGSGLSLFFGIKGGRGGKGKKSRMA</sequence>
<evidence type="ECO:0000313" key="2">
    <source>
        <dbReference type="EMBL" id="KSV16170.1"/>
    </source>
</evidence>
<comment type="caution">
    <text evidence="2">The sequence shown here is derived from an EMBL/GenBank/DDBJ whole genome shotgun (WGS) entry which is preliminary data.</text>
</comment>
<name>A0A0V8LXE7_9CHLR</name>
<accession>A0A0V8LXE7</accession>
<evidence type="ECO:0000256" key="1">
    <source>
        <dbReference type="SAM" id="Phobius"/>
    </source>
</evidence>
<dbReference type="PATRIC" id="fig|61435.5.peg.1723"/>
<feature type="transmembrane region" description="Helical" evidence="1">
    <location>
        <begin position="52"/>
        <end position="72"/>
    </location>
</feature>
<dbReference type="EMBL" id="JGYD01000029">
    <property type="protein sequence ID" value="KSV16170.1"/>
    <property type="molecule type" value="Genomic_DNA"/>
</dbReference>
<keyword evidence="1" id="KW-0472">Membrane</keyword>
<protein>
    <submittedName>
        <fullName evidence="2">Uncharacterized protein</fullName>
    </submittedName>
</protein>
<keyword evidence="1" id="KW-1133">Transmembrane helix</keyword>
<keyword evidence="1" id="KW-0812">Transmembrane</keyword>
<dbReference type="RefSeq" id="WP_058293016.1">
    <property type="nucleotide sequence ID" value="NZ_JGYD01000029.1"/>
</dbReference>
<dbReference type="AlphaFoldDB" id="A0A0V8LXE7"/>
<organism evidence="2 3">
    <name type="scientific">Dehalococcoides mccartyi</name>
    <dbReference type="NCBI Taxonomy" id="61435"/>
    <lineage>
        <taxon>Bacteria</taxon>
        <taxon>Bacillati</taxon>
        <taxon>Chloroflexota</taxon>
        <taxon>Dehalococcoidia</taxon>
        <taxon>Dehalococcoidales</taxon>
        <taxon>Dehalococcoidaceae</taxon>
        <taxon>Dehalococcoides</taxon>
    </lineage>
</organism>
<evidence type="ECO:0000313" key="3">
    <source>
        <dbReference type="Proteomes" id="UP000053577"/>
    </source>
</evidence>
<proteinExistence type="predicted"/>
<reference evidence="2 3" key="1">
    <citation type="journal article" date="2015" name="Sci. Rep.">
        <title>A comparative genomics and reductive dehalogenase gene transcription study of two chloroethene-respiring bacteria, Dehalococcoides mccartyi strains MB and 11a.</title>
        <authorList>
            <person name="Low A."/>
            <person name="Shen Z."/>
            <person name="Cheng D."/>
            <person name="Rogers M.J."/>
            <person name="Lee P.K."/>
            <person name="He J."/>
        </authorList>
    </citation>
    <scope>NUCLEOTIDE SEQUENCE [LARGE SCALE GENOMIC DNA]</scope>
    <source>
        <strain evidence="2 3">MB</strain>
    </source>
</reference>
<dbReference type="Proteomes" id="UP000053577">
    <property type="component" value="Unassembled WGS sequence"/>
</dbReference>
<gene>
    <name evidence="2" type="ORF">DA01_08755</name>
</gene>